<dbReference type="InterPro" id="IPR046867">
    <property type="entry name" value="AldOxase/xan_DH_MoCoBD2"/>
</dbReference>
<dbReference type="Pfam" id="PF02738">
    <property type="entry name" value="MoCoBD_1"/>
    <property type="match status" value="1"/>
</dbReference>
<evidence type="ECO:0000256" key="9">
    <source>
        <dbReference type="ARBA" id="ARBA00022827"/>
    </source>
</evidence>
<reference evidence="22" key="1">
    <citation type="journal article" date="2021" name="Mol. Ecol. Resour.">
        <title>Apolygus lucorum genome provides insights into omnivorousness and mesophyll feeding.</title>
        <authorList>
            <person name="Liu Y."/>
            <person name="Liu H."/>
            <person name="Wang H."/>
            <person name="Huang T."/>
            <person name="Liu B."/>
            <person name="Yang B."/>
            <person name="Yin L."/>
            <person name="Li B."/>
            <person name="Zhang Y."/>
            <person name="Zhang S."/>
            <person name="Jiang F."/>
            <person name="Zhang X."/>
            <person name="Ren Y."/>
            <person name="Wang B."/>
            <person name="Wang S."/>
            <person name="Lu Y."/>
            <person name="Wu K."/>
            <person name="Fan W."/>
            <person name="Wang G."/>
        </authorList>
    </citation>
    <scope>NUCLEOTIDE SEQUENCE</scope>
    <source>
        <strain evidence="22">12Hb</strain>
    </source>
</reference>
<comment type="caution">
    <text evidence="22">The sequence shown here is derived from an EMBL/GenBank/DDBJ whole genome shotgun (WGS) entry which is preliminary data.</text>
</comment>
<keyword evidence="10" id="KW-0560">Oxidoreductase</keyword>
<dbReference type="InterPro" id="IPR005107">
    <property type="entry name" value="CO_DH_flav_C"/>
</dbReference>
<dbReference type="SUPFAM" id="SSF56003">
    <property type="entry name" value="Molybdenum cofactor-binding domain"/>
    <property type="match status" value="1"/>
</dbReference>
<evidence type="ECO:0008006" key="24">
    <source>
        <dbReference type="Google" id="ProtNLM"/>
    </source>
</evidence>
<dbReference type="InterPro" id="IPR036683">
    <property type="entry name" value="CO_DH_flav_C_dom_sf"/>
</dbReference>
<name>A0A8S9X5U2_APOLU</name>
<feature type="binding site" evidence="18">
    <location>
        <position position="65"/>
    </location>
    <ligand>
        <name>[2Fe-2S] cluster</name>
        <dbReference type="ChEBI" id="CHEBI:190135"/>
        <label>1</label>
    </ligand>
</feature>
<evidence type="ECO:0000313" key="22">
    <source>
        <dbReference type="EMBL" id="KAF6204372.1"/>
    </source>
</evidence>
<dbReference type="SMART" id="SM01008">
    <property type="entry name" value="Ald_Xan_dh_C"/>
    <property type="match status" value="1"/>
</dbReference>
<dbReference type="InterPro" id="IPR012675">
    <property type="entry name" value="Beta-grasp_dom_sf"/>
</dbReference>
<dbReference type="OrthoDB" id="6594808at2759"/>
<dbReference type="PROSITE" id="PS51085">
    <property type="entry name" value="2FE2S_FER_2"/>
    <property type="match status" value="1"/>
</dbReference>
<comment type="cofactor">
    <cofactor evidence="18">
        <name>[2Fe-2S] cluster</name>
        <dbReference type="ChEBI" id="CHEBI:190135"/>
    </cofactor>
    <text evidence="18">Binds 2 [2Fe-2S] clusters.</text>
</comment>
<dbReference type="GO" id="GO:0016491">
    <property type="term" value="F:oxidoreductase activity"/>
    <property type="evidence" value="ECO:0007669"/>
    <property type="project" value="UniProtKB-KW"/>
</dbReference>
<dbReference type="PANTHER" id="PTHR11908">
    <property type="entry name" value="XANTHINE DEHYDROGENASE"/>
    <property type="match status" value="1"/>
</dbReference>
<dbReference type="InterPro" id="IPR037165">
    <property type="entry name" value="AldOxase/xan_DH_Mopterin-bd_sf"/>
</dbReference>
<comment type="cofactor">
    <cofactor evidence="15">
        <name>[2Fe-2S] cluster</name>
        <dbReference type="ChEBI" id="CHEBI:190135"/>
    </cofactor>
</comment>
<feature type="domain" description="2Fe-2S ferredoxin-type" evidence="20">
    <location>
        <begin position="19"/>
        <end position="107"/>
    </location>
</feature>
<dbReference type="Gene3D" id="3.90.1170.50">
    <property type="entry name" value="Aldehyde oxidase/xanthine dehydrogenase, a/b hammerhead"/>
    <property type="match status" value="1"/>
</dbReference>
<dbReference type="FunFam" id="3.30.365.10:FF:000001">
    <property type="entry name" value="Xanthine dehydrogenase oxidase"/>
    <property type="match status" value="1"/>
</dbReference>
<dbReference type="Pfam" id="PF20256">
    <property type="entry name" value="MoCoBD_2"/>
    <property type="match status" value="1"/>
</dbReference>
<evidence type="ECO:0000256" key="2">
    <source>
        <dbReference type="ARBA" id="ARBA00004275"/>
    </source>
</evidence>
<dbReference type="SUPFAM" id="SSF54292">
    <property type="entry name" value="2Fe-2S ferredoxin-like"/>
    <property type="match status" value="1"/>
</dbReference>
<dbReference type="InterPro" id="IPR006058">
    <property type="entry name" value="2Fe2S_fd_BS"/>
</dbReference>
<keyword evidence="6" id="KW-0285">Flavoprotein</keyword>
<evidence type="ECO:0000259" key="20">
    <source>
        <dbReference type="PROSITE" id="PS51085"/>
    </source>
</evidence>
<comment type="similarity">
    <text evidence="3">Belongs to the xanthine dehydrogenase family.</text>
</comment>
<evidence type="ECO:0000256" key="15">
    <source>
        <dbReference type="ARBA" id="ARBA00034078"/>
    </source>
</evidence>
<sequence>MGQAQVTRLKQLHDLRFESQIEFTINGKPYVVSNEQLSANTSLNEFIREHAHLKGTKFMCLEGGCGACIVSVQSQQSTGKIHSYSVNSCLVPVFACHGWAITTVEGLGSGASGYHNLQKRLAAASGSQCGYCSPGMVMNMHSLMERNPMMSMEDIENSFGGNICRCTGYRPILDAFKSFAVDAPNHLVNKLKDIEDLHFPKPESVCDGSSCGNKCGTIVCPPKAPKTRVLLNLKGGESWYRPVAIKEIFELFDMIGDASYQFIVGNTGHGVYRVKDVPQVFIDLNGVGELATMSVSSNSLVLGANVSLTEAMEMFRRVSRDQPSAYGYCDVLADHIDLIANVPVRNVGSLAGNLSLKHQYPEFPSDIFLILETVGAQLTIADSTGMQTTIGVKDWLSTTMQKKLIVNIMMKPLDNSYILKTFKIMPRAQNAHAHVNAGFLFKVDRGNDFQILEKPTIVFGGINPNFVHATSTEEYFSGKPLLNNGTLQEALNILEKELDPNKILPDPSPDYRKGLALSLLYKFTLLADPNKVDERVKSGGPMLKRSVSTGKQDFDSDRSQWPLNQPVPKLEGLMQCAGEAEYTNDIPQFKEEVWAQLVLCDRAMATIKNIDNSEAMKMPGVIAYFDAKDIPGTNMYNPIPGDKQDPVFVEGTTSYAGQAVGVIIADTHMNAIDAAKKVKISYSKMATPVCEVEEVVTKKMSNRINEFAAVAPTKKKGDVKFKLKGKWDLKAQYHFTMETLTCVAVPKENQLDIYVPSQYPTVLQKVVSSALKIPLHRIDVTVRRLGGGYGFKVDRPNHTSIVCGLAATKLHRPVRMVVNLENCMEWSGKRLPNYCEYEAGVNDNGEIQYLDANMYQGNGHLPNAFMANYSIVHLDNGYDPSTFNVKMFGVITDTPWNTWCRAPGSTECISMMENIMEHIANVVDKDPISVRLANLQKGSPIPEMIEDAKKMADFDNRMASIEEFNQNNRWKKRGMNLSSMGYPFHFWAHFFANVSIYSGDGTVAISHGGIEMGQGINTKAAQVAAKFLGIDLSMVTVKPVTTFENPNNSPTGGCQGSDCVCYAVMMSCQELNRRLAPVKAKLGKKASWVDVVQAADAEAINLRHSYLFTPKDNVKSYMIYGVAITEVEVDILTGQFMVRRVDLLEDAGQSISPEVDIGQVEGAFVMGMGYFTSEETVHNLETGALMTNRTWNYKPPGARDIPEDFRVTLRKKSNNPMGTLGSKATGEPPFCLSCTVPLAVRNAIESSRKDSGLNESWFEMSTPYTAERIWMACQNDPQKYTI</sequence>
<dbReference type="InterPro" id="IPR036884">
    <property type="entry name" value="2Fe-2S-bd_dom_sf"/>
</dbReference>
<keyword evidence="23" id="KW-1185">Reference proteome</keyword>
<dbReference type="FunFam" id="3.30.390.50:FF:000003">
    <property type="entry name" value="Aldehyde oxidase1"/>
    <property type="match status" value="1"/>
</dbReference>
<evidence type="ECO:0000256" key="12">
    <source>
        <dbReference type="ARBA" id="ARBA00023014"/>
    </source>
</evidence>
<comment type="subcellular location">
    <subcellularLocation>
        <location evidence="2">Peroxisome</location>
    </subcellularLocation>
</comment>
<evidence type="ECO:0000256" key="8">
    <source>
        <dbReference type="ARBA" id="ARBA00022723"/>
    </source>
</evidence>
<dbReference type="GO" id="GO:0005506">
    <property type="term" value="F:iron ion binding"/>
    <property type="evidence" value="ECO:0007669"/>
    <property type="project" value="InterPro"/>
</dbReference>
<organism evidence="22 23">
    <name type="scientific">Apolygus lucorum</name>
    <name type="common">Small green plant bug</name>
    <name type="synonym">Lygocoris lucorum</name>
    <dbReference type="NCBI Taxonomy" id="248454"/>
    <lineage>
        <taxon>Eukaryota</taxon>
        <taxon>Metazoa</taxon>
        <taxon>Ecdysozoa</taxon>
        <taxon>Arthropoda</taxon>
        <taxon>Hexapoda</taxon>
        <taxon>Insecta</taxon>
        <taxon>Pterygota</taxon>
        <taxon>Neoptera</taxon>
        <taxon>Paraneoptera</taxon>
        <taxon>Hemiptera</taxon>
        <taxon>Heteroptera</taxon>
        <taxon>Panheteroptera</taxon>
        <taxon>Cimicomorpha</taxon>
        <taxon>Miridae</taxon>
        <taxon>Mirini</taxon>
        <taxon>Apolygus</taxon>
    </lineage>
</organism>
<evidence type="ECO:0000256" key="14">
    <source>
        <dbReference type="ARBA" id="ARBA00023140"/>
    </source>
</evidence>
<dbReference type="Gene3D" id="3.30.465.10">
    <property type="match status" value="1"/>
</dbReference>
<dbReference type="Pfam" id="PF01315">
    <property type="entry name" value="Ald_Xan_dh_C"/>
    <property type="match status" value="1"/>
</dbReference>
<evidence type="ECO:0000256" key="10">
    <source>
        <dbReference type="ARBA" id="ARBA00023002"/>
    </source>
</evidence>
<comment type="subunit">
    <text evidence="4">Homodimer.</text>
</comment>
<feature type="binding site" evidence="18">
    <location>
        <position position="1053"/>
    </location>
    <ligand>
        <name>Mo-molybdopterin</name>
        <dbReference type="ChEBI" id="CHEBI:71302"/>
    </ligand>
    <ligandPart>
        <name>Mo</name>
        <dbReference type="ChEBI" id="CHEBI:28685"/>
    </ligandPart>
</feature>
<dbReference type="SUPFAM" id="SSF47741">
    <property type="entry name" value="CO dehydrogenase ISP C-domain like"/>
    <property type="match status" value="1"/>
</dbReference>
<dbReference type="Pfam" id="PF00111">
    <property type="entry name" value="Fer2"/>
    <property type="match status" value="1"/>
</dbReference>
<dbReference type="PANTHER" id="PTHR11908:SF132">
    <property type="entry name" value="ALDEHYDE OXIDASE 1-RELATED"/>
    <property type="match status" value="1"/>
</dbReference>
<evidence type="ECO:0000256" key="5">
    <source>
        <dbReference type="ARBA" id="ARBA00022505"/>
    </source>
</evidence>
<evidence type="ECO:0000256" key="13">
    <source>
        <dbReference type="ARBA" id="ARBA00023027"/>
    </source>
</evidence>
<dbReference type="Pfam" id="PF01799">
    <property type="entry name" value="Fer2_2"/>
    <property type="match status" value="1"/>
</dbReference>
<feature type="binding site" evidence="18">
    <location>
        <position position="132"/>
    </location>
    <ligand>
        <name>[2Fe-2S] cluster</name>
        <dbReference type="ChEBI" id="CHEBI:190135"/>
        <label>2</label>
    </ligand>
</feature>
<keyword evidence="7 18" id="KW-0001">2Fe-2S</keyword>
<dbReference type="InterPro" id="IPR036010">
    <property type="entry name" value="2Fe-2S_ferredoxin-like_sf"/>
</dbReference>
<dbReference type="FunFam" id="3.30.365.10:FF:000002">
    <property type="entry name" value="Xanthine dehydrogenase oxidase"/>
    <property type="match status" value="1"/>
</dbReference>
<accession>A0A8S9X5U2</accession>
<dbReference type="SUPFAM" id="SSF56176">
    <property type="entry name" value="FAD-binding/transporter-associated domain-like"/>
    <property type="match status" value="1"/>
</dbReference>
<evidence type="ECO:0000256" key="19">
    <source>
        <dbReference type="SAM" id="MobiDB-lite"/>
    </source>
</evidence>
<evidence type="ECO:0000256" key="17">
    <source>
        <dbReference type="PIRSR" id="PIRSR000127-2"/>
    </source>
</evidence>
<feature type="binding site" evidence="18">
    <location>
        <position position="129"/>
    </location>
    <ligand>
        <name>[2Fe-2S] cluster</name>
        <dbReference type="ChEBI" id="CHEBI:190135"/>
        <label>2</label>
    </ligand>
</feature>
<dbReference type="Pfam" id="PF00941">
    <property type="entry name" value="FAD_binding_5"/>
    <property type="match status" value="1"/>
</dbReference>
<evidence type="ECO:0000256" key="7">
    <source>
        <dbReference type="ARBA" id="ARBA00022714"/>
    </source>
</evidence>
<keyword evidence="9 17" id="KW-0274">FAD</keyword>
<keyword evidence="13" id="KW-0520">NAD</keyword>
<proteinExistence type="inferred from homology"/>
<dbReference type="InterPro" id="IPR001041">
    <property type="entry name" value="2Fe-2S_ferredoxin-type"/>
</dbReference>
<feature type="active site" description="Proton acceptor" evidence="16">
    <location>
        <position position="1227"/>
    </location>
</feature>
<feature type="binding site" evidence="18">
    <location>
        <position position="758"/>
    </location>
    <ligand>
        <name>Mo-molybdopterin</name>
        <dbReference type="ChEBI" id="CHEBI:71302"/>
    </ligand>
    <ligandPart>
        <name>Mo</name>
        <dbReference type="ChEBI" id="CHEBI:28685"/>
    </ligandPart>
</feature>
<keyword evidence="14" id="KW-0576">Peroxisome</keyword>
<protein>
    <recommendedName>
        <fullName evidence="24">FAD-binding PCMH-type domain-containing protein</fullName>
    </recommendedName>
</protein>
<evidence type="ECO:0000256" key="3">
    <source>
        <dbReference type="ARBA" id="ARBA00006849"/>
    </source>
</evidence>
<feature type="binding site" evidence="18">
    <location>
        <position position="89"/>
    </location>
    <ligand>
        <name>[2Fe-2S] cluster</name>
        <dbReference type="ChEBI" id="CHEBI:190135"/>
        <label>1</label>
    </ligand>
</feature>
<feature type="binding site" evidence="18">
    <location>
        <position position="166"/>
    </location>
    <ligand>
        <name>[2Fe-2S] cluster</name>
        <dbReference type="ChEBI" id="CHEBI:190135"/>
        <label>2</label>
    </ligand>
</feature>
<feature type="binding site" evidence="18">
    <location>
        <position position="164"/>
    </location>
    <ligand>
        <name>[2Fe-2S] cluster</name>
        <dbReference type="ChEBI" id="CHEBI:190135"/>
        <label>2</label>
    </ligand>
</feature>
<dbReference type="InterPro" id="IPR036856">
    <property type="entry name" value="Ald_Oxase/Xan_DH_a/b_sf"/>
</dbReference>
<evidence type="ECO:0000256" key="6">
    <source>
        <dbReference type="ARBA" id="ARBA00022630"/>
    </source>
</evidence>
<evidence type="ECO:0000256" key="16">
    <source>
        <dbReference type="PIRSR" id="PIRSR000127-1"/>
    </source>
</evidence>
<feature type="binding site" evidence="17">
    <location>
        <begin position="349"/>
        <end position="353"/>
    </location>
    <ligand>
        <name>FAD</name>
        <dbReference type="ChEBI" id="CHEBI:57692"/>
    </ligand>
</feature>
<keyword evidence="5 18" id="KW-0500">Molybdenum</keyword>
<dbReference type="InterPro" id="IPR000674">
    <property type="entry name" value="Ald_Oxase/Xan_DH_a/b"/>
</dbReference>
<evidence type="ECO:0000256" key="11">
    <source>
        <dbReference type="ARBA" id="ARBA00023004"/>
    </source>
</evidence>
<dbReference type="GO" id="GO:0071949">
    <property type="term" value="F:FAD binding"/>
    <property type="evidence" value="ECO:0007669"/>
    <property type="project" value="InterPro"/>
</dbReference>
<dbReference type="Gene3D" id="3.10.20.30">
    <property type="match status" value="1"/>
</dbReference>
<dbReference type="Gene3D" id="1.10.150.120">
    <property type="entry name" value="[2Fe-2S]-binding domain"/>
    <property type="match status" value="1"/>
</dbReference>
<feature type="binding site" evidence="18">
    <location>
        <position position="901"/>
    </location>
    <ligand>
        <name>Mo-molybdopterin</name>
        <dbReference type="ChEBI" id="CHEBI:71302"/>
    </ligand>
    <ligandPart>
        <name>Mo</name>
        <dbReference type="ChEBI" id="CHEBI:28685"/>
    </ligandPart>
</feature>
<dbReference type="PIRSF" id="PIRSF000127">
    <property type="entry name" value="Xanthine_DH"/>
    <property type="match status" value="1"/>
</dbReference>
<comment type="cofactor">
    <cofactor evidence="18">
        <name>Mo-molybdopterin</name>
        <dbReference type="ChEBI" id="CHEBI:71302"/>
    </cofactor>
    <text evidence="18">Binds 1 Mo-molybdopterin (Mo-MPT) cofactor per subunit.</text>
</comment>
<feature type="domain" description="FAD-binding PCMH-type" evidence="21">
    <location>
        <begin position="232"/>
        <end position="415"/>
    </location>
</feature>
<dbReference type="EMBL" id="WIXP02000010">
    <property type="protein sequence ID" value="KAF6204372.1"/>
    <property type="molecule type" value="Genomic_DNA"/>
</dbReference>
<comment type="cofactor">
    <cofactor evidence="1 17">
        <name>FAD</name>
        <dbReference type="ChEBI" id="CHEBI:57692"/>
    </cofactor>
</comment>
<evidence type="ECO:0000256" key="1">
    <source>
        <dbReference type="ARBA" id="ARBA00001974"/>
    </source>
</evidence>
<feature type="binding site" evidence="17">
    <location>
        <position position="423"/>
    </location>
    <ligand>
        <name>FAD</name>
        <dbReference type="ChEBI" id="CHEBI:57692"/>
    </ligand>
</feature>
<feature type="binding site" evidence="18">
    <location>
        <position position="68"/>
    </location>
    <ligand>
        <name>[2Fe-2S] cluster</name>
        <dbReference type="ChEBI" id="CHEBI:190135"/>
        <label>1</label>
    </ligand>
</feature>
<feature type="region of interest" description="Disordered" evidence="19">
    <location>
        <begin position="537"/>
        <end position="562"/>
    </location>
</feature>
<dbReference type="PROSITE" id="PS51387">
    <property type="entry name" value="FAD_PCMH"/>
    <property type="match status" value="1"/>
</dbReference>
<dbReference type="Pfam" id="PF03450">
    <property type="entry name" value="CO_deh_flav_C"/>
    <property type="match status" value="1"/>
</dbReference>
<dbReference type="InterPro" id="IPR002888">
    <property type="entry name" value="2Fe-2S-bd"/>
</dbReference>
<dbReference type="GO" id="GO:0005777">
    <property type="term" value="C:peroxisome"/>
    <property type="evidence" value="ECO:0007669"/>
    <property type="project" value="UniProtKB-SubCell"/>
</dbReference>
<keyword evidence="11 18" id="KW-0408">Iron</keyword>
<dbReference type="SMART" id="SM01092">
    <property type="entry name" value="CO_deh_flav_C"/>
    <property type="match status" value="1"/>
</dbReference>
<dbReference type="InterPro" id="IPR036318">
    <property type="entry name" value="FAD-bd_PCMH-like_sf"/>
</dbReference>
<evidence type="ECO:0000256" key="18">
    <source>
        <dbReference type="PIRSR" id="PIRSR000127-3"/>
    </source>
</evidence>
<dbReference type="FunFam" id="3.30.465.10:FF:000013">
    <property type="entry name" value="Aldehyde oxidase"/>
    <property type="match status" value="1"/>
</dbReference>
<dbReference type="FunFam" id="3.10.20.30:FF:000012">
    <property type="entry name" value="Xanthine dehydrogenase/oxidase"/>
    <property type="match status" value="1"/>
</dbReference>
<dbReference type="GO" id="GO:0051537">
    <property type="term" value="F:2 iron, 2 sulfur cluster binding"/>
    <property type="evidence" value="ECO:0007669"/>
    <property type="project" value="UniProtKB-KW"/>
</dbReference>
<dbReference type="InterPro" id="IPR008274">
    <property type="entry name" value="AldOxase/xan_DH_MoCoBD1"/>
</dbReference>
<dbReference type="SUPFAM" id="SSF54665">
    <property type="entry name" value="CO dehydrogenase molybdoprotein N-domain-like"/>
    <property type="match status" value="1"/>
</dbReference>
<evidence type="ECO:0000259" key="21">
    <source>
        <dbReference type="PROSITE" id="PS51387"/>
    </source>
</evidence>
<evidence type="ECO:0000256" key="4">
    <source>
        <dbReference type="ARBA" id="ARBA00011738"/>
    </source>
</evidence>
<gene>
    <name evidence="22" type="ORF">GE061_002713</name>
</gene>
<dbReference type="InterPro" id="IPR016166">
    <property type="entry name" value="FAD-bd_PCMH"/>
</dbReference>
<dbReference type="InterPro" id="IPR002346">
    <property type="entry name" value="Mopterin_DH_FAD-bd"/>
</dbReference>
<dbReference type="InterPro" id="IPR016169">
    <property type="entry name" value="FAD-bd_PCMH_sub2"/>
</dbReference>
<dbReference type="SUPFAM" id="SSF55447">
    <property type="entry name" value="CO dehydrogenase flavoprotein C-terminal domain-like"/>
    <property type="match status" value="1"/>
</dbReference>
<dbReference type="InterPro" id="IPR016208">
    <property type="entry name" value="Ald_Oxase/xanthine_DH-like"/>
</dbReference>
<dbReference type="Gene3D" id="3.30.365.10">
    <property type="entry name" value="Aldehyde oxidase/xanthine dehydrogenase, molybdopterin binding domain"/>
    <property type="match status" value="4"/>
</dbReference>
<dbReference type="Proteomes" id="UP000466442">
    <property type="component" value="Unassembled WGS sequence"/>
</dbReference>
<keyword evidence="12 18" id="KW-0411">Iron-sulfur</keyword>
<dbReference type="Gene3D" id="3.30.390.50">
    <property type="entry name" value="CO dehydrogenase flavoprotein, C-terminal domain"/>
    <property type="match status" value="1"/>
</dbReference>
<feature type="binding site" evidence="18">
    <location>
        <position position="60"/>
    </location>
    <ligand>
        <name>[2Fe-2S] cluster</name>
        <dbReference type="ChEBI" id="CHEBI:190135"/>
        <label>1</label>
    </ligand>
</feature>
<keyword evidence="8 18" id="KW-0479">Metal-binding</keyword>
<evidence type="ECO:0000313" key="23">
    <source>
        <dbReference type="Proteomes" id="UP000466442"/>
    </source>
</evidence>
<dbReference type="PROSITE" id="PS00197">
    <property type="entry name" value="2FE2S_FER_1"/>
    <property type="match status" value="1"/>
</dbReference>